<name>A0A8X6NPH2_NEPPI</name>
<comment type="caution">
    <text evidence="2">The sequence shown here is derived from an EMBL/GenBank/DDBJ whole genome shotgun (WGS) entry which is preliminary data.</text>
</comment>
<accession>A0A8X6NPH2</accession>
<keyword evidence="3" id="KW-1185">Reference proteome</keyword>
<feature type="region of interest" description="Disordered" evidence="1">
    <location>
        <begin position="521"/>
        <end position="553"/>
    </location>
</feature>
<organism evidence="2 3">
    <name type="scientific">Nephila pilipes</name>
    <name type="common">Giant wood spider</name>
    <name type="synonym">Nephila maculata</name>
    <dbReference type="NCBI Taxonomy" id="299642"/>
    <lineage>
        <taxon>Eukaryota</taxon>
        <taxon>Metazoa</taxon>
        <taxon>Ecdysozoa</taxon>
        <taxon>Arthropoda</taxon>
        <taxon>Chelicerata</taxon>
        <taxon>Arachnida</taxon>
        <taxon>Araneae</taxon>
        <taxon>Araneomorphae</taxon>
        <taxon>Entelegynae</taxon>
        <taxon>Araneoidea</taxon>
        <taxon>Nephilidae</taxon>
        <taxon>Nephila</taxon>
    </lineage>
</organism>
<feature type="region of interest" description="Disordered" evidence="1">
    <location>
        <begin position="1017"/>
        <end position="1036"/>
    </location>
</feature>
<dbReference type="EMBL" id="BMAW01060325">
    <property type="protein sequence ID" value="GFT25665.1"/>
    <property type="molecule type" value="Genomic_DNA"/>
</dbReference>
<feature type="region of interest" description="Disordered" evidence="1">
    <location>
        <begin position="245"/>
        <end position="280"/>
    </location>
</feature>
<evidence type="ECO:0000313" key="2">
    <source>
        <dbReference type="EMBL" id="GFT25665.1"/>
    </source>
</evidence>
<feature type="region of interest" description="Disordered" evidence="1">
    <location>
        <begin position="631"/>
        <end position="653"/>
    </location>
</feature>
<reference evidence="2" key="1">
    <citation type="submission" date="2020-08" db="EMBL/GenBank/DDBJ databases">
        <title>Multicomponent nature underlies the extraordinary mechanical properties of spider dragline silk.</title>
        <authorList>
            <person name="Kono N."/>
            <person name="Nakamura H."/>
            <person name="Mori M."/>
            <person name="Yoshida Y."/>
            <person name="Ohtoshi R."/>
            <person name="Malay A.D."/>
            <person name="Moran D.A.P."/>
            <person name="Tomita M."/>
            <person name="Numata K."/>
            <person name="Arakawa K."/>
        </authorList>
    </citation>
    <scope>NUCLEOTIDE SEQUENCE</scope>
</reference>
<evidence type="ECO:0000256" key="1">
    <source>
        <dbReference type="SAM" id="MobiDB-lite"/>
    </source>
</evidence>
<protein>
    <submittedName>
        <fullName evidence="2">Uncharacterized protein</fullName>
    </submittedName>
</protein>
<proteinExistence type="predicted"/>
<feature type="compositionally biased region" description="Basic and acidic residues" evidence="1">
    <location>
        <begin position="477"/>
        <end position="490"/>
    </location>
</feature>
<feature type="compositionally biased region" description="Low complexity" evidence="1">
    <location>
        <begin position="398"/>
        <end position="414"/>
    </location>
</feature>
<feature type="region of interest" description="Disordered" evidence="1">
    <location>
        <begin position="899"/>
        <end position="946"/>
    </location>
</feature>
<feature type="region of interest" description="Disordered" evidence="1">
    <location>
        <begin position="398"/>
        <end position="500"/>
    </location>
</feature>
<feature type="compositionally biased region" description="Basic and acidic residues" evidence="1">
    <location>
        <begin position="540"/>
        <end position="552"/>
    </location>
</feature>
<feature type="compositionally biased region" description="Polar residues" evidence="1">
    <location>
        <begin position="83"/>
        <end position="99"/>
    </location>
</feature>
<dbReference type="Proteomes" id="UP000887013">
    <property type="component" value="Unassembled WGS sequence"/>
</dbReference>
<gene>
    <name evidence="2" type="primary">AVEN_58587_1</name>
    <name evidence="2" type="ORF">NPIL_524911</name>
</gene>
<feature type="region of interest" description="Disordered" evidence="1">
    <location>
        <begin position="83"/>
        <end position="104"/>
    </location>
</feature>
<feature type="compositionally biased region" description="Basic and acidic residues" evidence="1">
    <location>
        <begin position="427"/>
        <end position="458"/>
    </location>
</feature>
<sequence>MAEDATSGIKCLSDSEINKTNFMTSVAETGRARSSSESYVSTVPNVFQTRQQNNNQNIFVKMSDYPSFEAVISSLRNFSIPVKQTTNSDDKNQPVTSKDGSSHCPELHENIEEEIHSIEKNKYLQEQQITNEKSAEDNYHFGMVVQSVESNIKRQDNIKDGHSSLRTTSVEQLSAKMEKFVHLDKEQANVDSVVSSPYQVMVEQTNANTKTLGDNILGEPRCVALKKYITDGDDDFELDFEITSDIEEDDELTNDPQSQSSKKKKNSHPDPNDMFLDDDPNEITEIQNIPYINLTSPTKNWEYPSLEREEGELTPDLYSATHSDVSDSKRTLVKKEISKKSNLEFFNKVNRCFRHLEKEFSNMHVPRGSKRLVTHLRNILCVVERMKRKLSVLIDSINSSSSKDNHSRNSSNSKNKAHTSQNSKNSSSKEREHRSNDRSRKPENSHKSQGREHSKENNSQRNNSRVLSRDSVGVHAKHGDGRAKMDDPRKMSISATHSKVERQRIQSLFKRQMNLITQQIIQQNDQDKHPKPGKNSGTKSKPEKNQRNRPSLEHLTTLEDMESFLSLLKTKKGQKITPVDLIQDFQRKQILKFTTKKRNPIPQMRTLPVLLTGAKEDEDIIPLQMIKPKNNSLQVNDSNKNEQNRKQTVTPDTICDQKKKLEKEILRNEKGHELDGILEGLEGKCNSNNSLNATEFPKSKQLSAKEQKDGKSKTKSEKTDNVTKEHSEEGIEIWKDESVPSSKEVIDSSSVKRNSKEMKRGEALFHSRASDFERDSREIFQENSEKRIRKKYSESKSSESDSDSQKDQILKKRKRNECDDDSRRKLSSAEPKKGAVSGKKSRTRYRSDVEEVIDGFDEKLPEELLTKKLFIVGDKNLAIVDKHFCVKVKGNQIFLKKVGKSRKSLRHQSRKHSSSRERSEENKRIQERKINKRTDVEMVSDSENTGPTLKEMEHFLQQLRAKKIPKEKQDDELLSSQQSREMKFMARIQAKRKAKLMACVSSTPNITEKEAKFLKDLENRSKNPSDSPDTESKKQKLMEKIRAETDYILLSQKQAAVLDDDPLSDVKTFLNMIKEVESSNDDNSKQVYVSFSLKRSDVKKLENITQGKASAMSEESQRLLNSVRAKMRAKKTPMLAASEDTNNEP</sequence>
<feature type="compositionally biased region" description="Basic and acidic residues" evidence="1">
    <location>
        <begin position="754"/>
        <end position="810"/>
    </location>
</feature>
<feature type="region of interest" description="Disordered" evidence="1">
    <location>
        <begin position="689"/>
        <end position="844"/>
    </location>
</feature>
<evidence type="ECO:0000313" key="3">
    <source>
        <dbReference type="Proteomes" id="UP000887013"/>
    </source>
</evidence>
<feature type="region of interest" description="Disordered" evidence="1">
    <location>
        <begin position="1126"/>
        <end position="1145"/>
    </location>
</feature>
<feature type="compositionally biased region" description="Basic residues" evidence="1">
    <location>
        <begin position="899"/>
        <end position="913"/>
    </location>
</feature>
<feature type="compositionally biased region" description="Basic and acidic residues" evidence="1">
    <location>
        <begin position="703"/>
        <end position="738"/>
    </location>
</feature>
<dbReference type="AlphaFoldDB" id="A0A8X6NPH2"/>
<dbReference type="OrthoDB" id="6434191at2759"/>
<feature type="compositionally biased region" description="Basic and acidic residues" evidence="1">
    <location>
        <begin position="914"/>
        <end position="936"/>
    </location>
</feature>